<feature type="region of interest" description="Disordered" evidence="1">
    <location>
        <begin position="294"/>
        <end position="324"/>
    </location>
</feature>
<organism evidence="3 4">
    <name type="scientific">Penicillium steckii</name>
    <dbReference type="NCBI Taxonomy" id="303698"/>
    <lineage>
        <taxon>Eukaryota</taxon>
        <taxon>Fungi</taxon>
        <taxon>Dikarya</taxon>
        <taxon>Ascomycota</taxon>
        <taxon>Pezizomycotina</taxon>
        <taxon>Eurotiomycetes</taxon>
        <taxon>Eurotiomycetidae</taxon>
        <taxon>Eurotiales</taxon>
        <taxon>Aspergillaceae</taxon>
        <taxon>Penicillium</taxon>
    </lineage>
</organism>
<proteinExistence type="predicted"/>
<dbReference type="Proteomes" id="UP000191285">
    <property type="component" value="Unassembled WGS sequence"/>
</dbReference>
<feature type="compositionally biased region" description="Low complexity" evidence="1">
    <location>
        <begin position="304"/>
        <end position="324"/>
    </location>
</feature>
<protein>
    <submittedName>
        <fullName evidence="3">Uncharacterized protein</fullName>
    </submittedName>
</protein>
<comment type="caution">
    <text evidence="3">The sequence shown here is derived from an EMBL/GenBank/DDBJ whole genome shotgun (WGS) entry which is preliminary data.</text>
</comment>
<keyword evidence="2" id="KW-0732">Signal</keyword>
<evidence type="ECO:0000313" key="3">
    <source>
        <dbReference type="EMBL" id="OQE16158.1"/>
    </source>
</evidence>
<dbReference type="AlphaFoldDB" id="A0A1V6SQK8"/>
<feature type="signal peptide" evidence="2">
    <location>
        <begin position="1"/>
        <end position="25"/>
    </location>
</feature>
<keyword evidence="4" id="KW-1185">Reference proteome</keyword>
<feature type="compositionally biased region" description="Pro residues" evidence="1">
    <location>
        <begin position="294"/>
        <end position="303"/>
    </location>
</feature>
<dbReference type="OrthoDB" id="4526039at2759"/>
<gene>
    <name evidence="3" type="ORF">PENSTE_c025G09779</name>
</gene>
<dbReference type="STRING" id="303698.A0A1V6SQK8"/>
<reference evidence="4" key="1">
    <citation type="journal article" date="2017" name="Nat. Microbiol.">
        <title>Global analysis of biosynthetic gene clusters reveals vast potential of secondary metabolite production in Penicillium species.</title>
        <authorList>
            <person name="Nielsen J.C."/>
            <person name="Grijseels S."/>
            <person name="Prigent S."/>
            <person name="Ji B."/>
            <person name="Dainat J."/>
            <person name="Nielsen K.F."/>
            <person name="Frisvad J.C."/>
            <person name="Workman M."/>
            <person name="Nielsen J."/>
        </authorList>
    </citation>
    <scope>NUCLEOTIDE SEQUENCE [LARGE SCALE GENOMIC DNA]</scope>
    <source>
        <strain evidence="4">IBT 24891</strain>
    </source>
</reference>
<accession>A0A1V6SQK8</accession>
<evidence type="ECO:0000256" key="1">
    <source>
        <dbReference type="SAM" id="MobiDB-lite"/>
    </source>
</evidence>
<name>A0A1V6SQK8_9EURO</name>
<evidence type="ECO:0000256" key="2">
    <source>
        <dbReference type="SAM" id="SignalP"/>
    </source>
</evidence>
<feature type="chain" id="PRO_5012618922" evidence="2">
    <location>
        <begin position="26"/>
        <end position="356"/>
    </location>
</feature>
<sequence length="356" mass="39235">MKVNALSLIWLSVIVLVSQFAATKATAFSPFYLDNEEYFMNASEVILIPYDDVQNAFKNPVAVNSQRLSGVDWTRPYPGSPIDGYTAYLEIAHELRFSDSIAENSSTVLSSLTFSIPDSMKKSNGELPPMDPSWYICRYVFISTNSEAKKSVDSGGSCDFLPQQCRSDLITSFTEEWGTRMEGSMCAALTFDPIPYSCFDSFGFAREEATAFNGVTIANATFGSIFMDKEQSQYSWRIGTGYHEPGESPQYGWASNRTYLVATVWGYGPQISSHHTPEVSLACISSGKSYIEPPSSPALPPSEIPISTTTTSPTTTSSAITNHTTSKSMARRNTYGHLSHVPEITEFCLLGLLMMY</sequence>
<evidence type="ECO:0000313" key="4">
    <source>
        <dbReference type="Proteomes" id="UP000191285"/>
    </source>
</evidence>
<dbReference type="EMBL" id="MLKD01000025">
    <property type="protein sequence ID" value="OQE16158.1"/>
    <property type="molecule type" value="Genomic_DNA"/>
</dbReference>